<organism evidence="2">
    <name type="scientific">Gasterosteus aculeatus</name>
    <name type="common">Three-spined stickleback</name>
    <dbReference type="NCBI Taxonomy" id="69293"/>
    <lineage>
        <taxon>Eukaryota</taxon>
        <taxon>Metazoa</taxon>
        <taxon>Chordata</taxon>
        <taxon>Craniata</taxon>
        <taxon>Vertebrata</taxon>
        <taxon>Euteleostomi</taxon>
        <taxon>Actinopterygii</taxon>
        <taxon>Neopterygii</taxon>
        <taxon>Teleostei</taxon>
        <taxon>Neoteleostei</taxon>
        <taxon>Acanthomorphata</taxon>
        <taxon>Eupercaria</taxon>
        <taxon>Perciformes</taxon>
        <taxon>Cottioidei</taxon>
        <taxon>Gasterosteales</taxon>
        <taxon>Gasterosteidae</taxon>
        <taxon>Gasterosteus</taxon>
    </lineage>
</organism>
<keyword evidence="1" id="KW-0472">Membrane</keyword>
<reference evidence="2" key="2">
    <citation type="submission" date="2024-04" db="UniProtKB">
        <authorList>
            <consortium name="Ensembl"/>
        </authorList>
    </citation>
    <scope>IDENTIFICATION</scope>
</reference>
<evidence type="ECO:0000313" key="2">
    <source>
        <dbReference type="Ensembl" id="ENSGACP00000009178.1"/>
    </source>
</evidence>
<dbReference type="InParanoid" id="G3NV09"/>
<keyword evidence="1" id="KW-0812">Transmembrane</keyword>
<keyword evidence="1" id="KW-1133">Transmembrane helix</keyword>
<protein>
    <submittedName>
        <fullName evidence="2">Uncharacterized protein</fullName>
    </submittedName>
</protein>
<sequence>DYLVTDCIVVNTFTYKHHHRCSEICVINFTRFAIVKQQLLLPLPRSRCLRSSPLVSKNASSWTTAVRAWTHFYTLVPLLSTRQAFVCAREHPCVPILCLVCLSMRARVAFVCVGGGGISFWFVLLRRNEVDVKQPAWL</sequence>
<dbReference type="Ensembl" id="ENSGACT00000009198.1">
    <property type="protein sequence ID" value="ENSGACP00000009178.1"/>
    <property type="gene ID" value="ENSGACG00000006927.1"/>
</dbReference>
<feature type="transmembrane region" description="Helical" evidence="1">
    <location>
        <begin position="108"/>
        <end position="125"/>
    </location>
</feature>
<accession>G3NV09</accession>
<reference evidence="2" key="1">
    <citation type="submission" date="2006-01" db="EMBL/GenBank/DDBJ databases">
        <authorList>
            <person name="Lindblad-Toh K."/>
            <person name="Mauceli E."/>
            <person name="Grabherr M."/>
            <person name="Chang J.L."/>
            <person name="Lander E.S."/>
        </authorList>
    </citation>
    <scope>NUCLEOTIDE SEQUENCE [LARGE SCALE GENOMIC DNA]</scope>
</reference>
<proteinExistence type="predicted"/>
<dbReference type="AlphaFoldDB" id="G3NV09"/>
<name>G3NV09_GASAC</name>
<dbReference type="Bgee" id="ENSGACG00000006927">
    <property type="expression patterns" value="Expressed in diencephalon and 2 other cell types or tissues"/>
</dbReference>
<evidence type="ECO:0000256" key="1">
    <source>
        <dbReference type="SAM" id="Phobius"/>
    </source>
</evidence>